<organism evidence="1 2">
    <name type="scientific">Pontiella sulfatireligans</name>
    <dbReference type="NCBI Taxonomy" id="2750658"/>
    <lineage>
        <taxon>Bacteria</taxon>
        <taxon>Pseudomonadati</taxon>
        <taxon>Kiritimatiellota</taxon>
        <taxon>Kiritimatiellia</taxon>
        <taxon>Kiritimatiellales</taxon>
        <taxon>Pontiellaceae</taxon>
        <taxon>Pontiella</taxon>
    </lineage>
</organism>
<dbReference type="RefSeq" id="WP_168433502.1">
    <property type="nucleotide sequence ID" value="NZ_CAAHFH010000002.1"/>
</dbReference>
<dbReference type="EMBL" id="CAAHFH010000002">
    <property type="protein sequence ID" value="VGO22223.1"/>
    <property type="molecule type" value="Genomic_DNA"/>
</dbReference>
<dbReference type="Proteomes" id="UP000346198">
    <property type="component" value="Unassembled WGS sequence"/>
</dbReference>
<keyword evidence="2" id="KW-1185">Reference proteome</keyword>
<sequence>MLSHFLRFIVLVVLLLLFQVVVLPRIVERMILSKLDEIGLPDATMEVHSCSWRGADIANVTLDKECCGVIGAMAVQYSPRSLMQGKLKRAQIIGGQLLLRVRNGKIEFGGSRQLKSGSGEALFDHIELNACILSVEWKNKRIHIPCDGSIVNSGAGRLEGDLNLNLQGVPLRLQFAMLREDKALSFGIEKKAVDLRALLAALPADAPDLPARFAGRADLKLEGSVSGNNGLAFALTARNGQLKTALAGFPVDADEFDFSVEKTAEGFAFEGSAAGEQWQLKKLSGLWPKNAGERLVSMAWEFEGHPPESVSRAVSDHGLDISQLGAMNISGRLLTNLSRAPGSTVPDFEVPELLVAFAPGKLRIKPNAVLRKFSGEVRLSGSFKNARSSFFLQPDSWLGFGSARFGALTIENMRMTLQTKNGRSVVESVFDENGPSTHVHLEAVSHGATVRAGKKSLPAKVDGVRLSIDTRVGPETVEAAGTLALDRLEQREGSSGLLLALEGAVLNARLNQDGVDGPAIESTLALNAATLLNAQSEALLTLNEEILKPLSGTFNLKQRKGAVSLEWPLQPNAVLHANGYITLGETNPSGFFSVACEGFRIAEEQAAVKRLAESTGLTVSGDVSLKGNVKLQQGRLVPRITLAASGAALSSTHYRAKAEGINGSVTFTGFSPISTPGNQRIRIKSLKLGKLLLHNGLIALCLEDDPPAILIERAEWGCLGGRVYSRALRIDQNHPILDVRLFANGLDIGQLFGLAFGASGTGQGSLYGMIPARVSRSNLADFTIGEGFLYSTSGEGSWKLEENNTANIVQQALEQQFEKMLPESIDEGVHDKILSALRNFEYSMFKIDFVRQADGILARVTTRGHSRNQRVPVEFEELILEFPGFDENLRKLMIIKTAIGQNFKQMAKPSER</sequence>
<protein>
    <submittedName>
        <fullName evidence="1">Uncharacterized protein</fullName>
    </submittedName>
</protein>
<evidence type="ECO:0000313" key="1">
    <source>
        <dbReference type="EMBL" id="VGO22223.1"/>
    </source>
</evidence>
<evidence type="ECO:0000313" key="2">
    <source>
        <dbReference type="Proteomes" id="UP000346198"/>
    </source>
</evidence>
<proteinExistence type="predicted"/>
<dbReference type="Pfam" id="PF11739">
    <property type="entry name" value="YdbH-like"/>
    <property type="match status" value="1"/>
</dbReference>
<name>A0A6C2UQK4_9BACT</name>
<dbReference type="InterPro" id="IPR021730">
    <property type="entry name" value="YdbH"/>
</dbReference>
<gene>
    <name evidence="1" type="ORF">SCARR_04305</name>
</gene>
<accession>A0A6C2UQK4</accession>
<reference evidence="1 2" key="1">
    <citation type="submission" date="2019-04" db="EMBL/GenBank/DDBJ databases">
        <authorList>
            <person name="Van Vliet M D."/>
        </authorList>
    </citation>
    <scope>NUCLEOTIDE SEQUENCE [LARGE SCALE GENOMIC DNA]</scope>
    <source>
        <strain evidence="1 2">F21</strain>
    </source>
</reference>
<dbReference type="AlphaFoldDB" id="A0A6C2UQK4"/>